<dbReference type="EMBL" id="CP077713">
    <property type="protein sequence ID" value="QXJ35461.1"/>
    <property type="molecule type" value="Genomic_DNA"/>
</dbReference>
<accession>A0A8F5GZU1</accession>
<reference evidence="1 2" key="1">
    <citation type="journal article" date="2021" name="Environ. Microbiol.">
        <title>New insights into the diversity and evolution of the archaeal mobilome from three complete genomes of Saccharolobus shibatae.</title>
        <authorList>
            <person name="Medvedeva S."/>
            <person name="Brandt D."/>
            <person name="Cvirkaite-Krupovic V."/>
            <person name="Liu Y."/>
            <person name="Severinov K."/>
            <person name="Ishino S."/>
            <person name="Ishino Y."/>
            <person name="Prangishvili D."/>
            <person name="Kalinowski J."/>
            <person name="Krupovic M."/>
        </authorList>
    </citation>
    <scope>NUCLEOTIDE SEQUENCE [LARGE SCALE GENOMIC DNA]</scope>
    <source>
        <strain evidence="1 2">S38A</strain>
    </source>
</reference>
<proteinExistence type="predicted"/>
<dbReference type="GeneID" id="65557357"/>
<dbReference type="AlphaFoldDB" id="A0A8F5GZU1"/>
<protein>
    <submittedName>
        <fullName evidence="1">Uncharacterized protein</fullName>
    </submittedName>
</protein>
<evidence type="ECO:0000313" key="1">
    <source>
        <dbReference type="EMBL" id="QXJ35461.1"/>
    </source>
</evidence>
<sequence length="156" mass="17764">MYIDVEYLVNTVLPTFKGVVENCLNLEGNCKAWLNSIRSYISKNPKHVDAAILTVQGELELIELSEDQNIEKLAIELHDKFQGTYFMLIDLNLVPNVKSVIYIPVVGNSDTVDEVQSKLNGAINNTLPLEKRRNLGYNFQRKLPQFNVKVEPCIRI</sequence>
<evidence type="ECO:0000313" key="2">
    <source>
        <dbReference type="Proteomes" id="UP000694036"/>
    </source>
</evidence>
<organism evidence="1 2">
    <name type="scientific">Saccharolobus shibatae</name>
    <dbReference type="NCBI Taxonomy" id="2286"/>
    <lineage>
        <taxon>Archaea</taxon>
        <taxon>Thermoproteota</taxon>
        <taxon>Thermoprotei</taxon>
        <taxon>Sulfolobales</taxon>
        <taxon>Sulfolobaceae</taxon>
        <taxon>Saccharolobus</taxon>
    </lineage>
</organism>
<keyword evidence="2" id="KW-1185">Reference proteome</keyword>
<gene>
    <name evidence="1" type="ORF">J5U22_02008</name>
</gene>
<name>A0A8F5GZU1_9CREN</name>
<dbReference type="RefSeq" id="WP_218258019.1">
    <property type="nucleotide sequence ID" value="NZ_CP077713.1"/>
</dbReference>
<dbReference type="Proteomes" id="UP000694036">
    <property type="component" value="Chromosome"/>
</dbReference>